<keyword evidence="2" id="KW-0805">Transcription regulation</keyword>
<dbReference type="SUPFAM" id="SSF88946">
    <property type="entry name" value="Sigma2 domain of RNA polymerase sigma factors"/>
    <property type="match status" value="1"/>
</dbReference>
<dbReference type="InterPro" id="IPR036388">
    <property type="entry name" value="WH-like_DNA-bd_sf"/>
</dbReference>
<dbReference type="EMBL" id="CP098809">
    <property type="protein sequence ID" value="USJ28392.1"/>
    <property type="molecule type" value="Genomic_DNA"/>
</dbReference>
<accession>A0A9Q8YHQ4</accession>
<proteinExistence type="inferred from homology"/>
<dbReference type="Gene3D" id="1.10.10.10">
    <property type="entry name" value="Winged helix-like DNA-binding domain superfamily/Winged helix DNA-binding domain"/>
    <property type="match status" value="1"/>
</dbReference>
<dbReference type="InterPro" id="IPR007627">
    <property type="entry name" value="RNA_pol_sigma70_r2"/>
</dbReference>
<keyword evidence="3" id="KW-0731">Sigma factor</keyword>
<evidence type="ECO:0000259" key="5">
    <source>
        <dbReference type="Pfam" id="PF04542"/>
    </source>
</evidence>
<dbReference type="PANTHER" id="PTHR43133">
    <property type="entry name" value="RNA POLYMERASE ECF-TYPE SIGMA FACTO"/>
    <property type="match status" value="1"/>
</dbReference>
<evidence type="ECO:0000256" key="2">
    <source>
        <dbReference type="ARBA" id="ARBA00023015"/>
    </source>
</evidence>
<evidence type="ECO:0000313" key="8">
    <source>
        <dbReference type="Proteomes" id="UP001055460"/>
    </source>
</evidence>
<geneLocation type="plasmid" evidence="7 8">
    <name>pB</name>
</geneLocation>
<dbReference type="AlphaFoldDB" id="A0A9Q8YHQ4"/>
<evidence type="ECO:0000256" key="1">
    <source>
        <dbReference type="ARBA" id="ARBA00010641"/>
    </source>
</evidence>
<evidence type="ECO:0000313" key="7">
    <source>
        <dbReference type="EMBL" id="USJ28392.1"/>
    </source>
</evidence>
<comment type="similarity">
    <text evidence="1">Belongs to the sigma-70 factor family. ECF subfamily.</text>
</comment>
<keyword evidence="4" id="KW-0804">Transcription</keyword>
<reference evidence="7" key="1">
    <citation type="submission" date="2022-06" db="EMBL/GenBank/DDBJ databases">
        <title>Physiological and biochemical characterization and genomic elucidation of a strain of the genus Ensifer adhaerens M8 that combines arsenic oxidation and chromium reduction.</title>
        <authorList>
            <person name="Li X."/>
            <person name="Yu c."/>
        </authorList>
    </citation>
    <scope>NUCLEOTIDE SEQUENCE</scope>
    <source>
        <strain evidence="7">M8</strain>
        <plasmid evidence="7">pB</plasmid>
    </source>
</reference>
<dbReference type="InterPro" id="IPR013249">
    <property type="entry name" value="RNA_pol_sigma70_r4_t2"/>
</dbReference>
<dbReference type="GO" id="GO:0003677">
    <property type="term" value="F:DNA binding"/>
    <property type="evidence" value="ECO:0007669"/>
    <property type="project" value="InterPro"/>
</dbReference>
<dbReference type="Pfam" id="PF08281">
    <property type="entry name" value="Sigma70_r4_2"/>
    <property type="match status" value="1"/>
</dbReference>
<dbReference type="InterPro" id="IPR039425">
    <property type="entry name" value="RNA_pol_sigma-70-like"/>
</dbReference>
<dbReference type="GO" id="GO:0016987">
    <property type="term" value="F:sigma factor activity"/>
    <property type="evidence" value="ECO:0007669"/>
    <property type="project" value="UniProtKB-KW"/>
</dbReference>
<dbReference type="PANTHER" id="PTHR43133:SF62">
    <property type="entry name" value="RNA POLYMERASE SIGMA FACTOR SIGZ"/>
    <property type="match status" value="1"/>
</dbReference>
<dbReference type="NCBIfam" id="TIGR02937">
    <property type="entry name" value="sigma70-ECF"/>
    <property type="match status" value="1"/>
</dbReference>
<evidence type="ECO:0000256" key="4">
    <source>
        <dbReference type="ARBA" id="ARBA00023163"/>
    </source>
</evidence>
<dbReference type="InterPro" id="IPR013325">
    <property type="entry name" value="RNA_pol_sigma_r2"/>
</dbReference>
<evidence type="ECO:0000259" key="6">
    <source>
        <dbReference type="Pfam" id="PF08281"/>
    </source>
</evidence>
<dbReference type="InterPro" id="IPR013324">
    <property type="entry name" value="RNA_pol_sigma_r3/r4-like"/>
</dbReference>
<feature type="domain" description="RNA polymerase sigma factor 70 region 4 type 2" evidence="6">
    <location>
        <begin position="130"/>
        <end position="181"/>
    </location>
</feature>
<dbReference type="Pfam" id="PF04542">
    <property type="entry name" value="Sigma70_r2"/>
    <property type="match status" value="1"/>
</dbReference>
<dbReference type="InterPro" id="IPR014284">
    <property type="entry name" value="RNA_pol_sigma-70_dom"/>
</dbReference>
<sequence length="189" mass="21442">MVEPAGELTKDEACSLLEAVGRKRDIESFEALFRYYAPRVKAYMARLTRDPNIAEELMQEVMITVWNKAGQFEATRGNAGTWIFTIARNLRIDAYRKNRRPDFDVNDPAFVADDAKSAENELAERQDATRLKDAMKDLPQEQIQLLTLSFFDDCSHSAIATKLNLPLGTVKSRIRLAFARLRAALEDGK</sequence>
<protein>
    <submittedName>
        <fullName evidence="7">Sigma-70 family RNA polymerase sigma factor</fullName>
    </submittedName>
</protein>
<dbReference type="SUPFAM" id="SSF88659">
    <property type="entry name" value="Sigma3 and sigma4 domains of RNA polymerase sigma factors"/>
    <property type="match status" value="1"/>
</dbReference>
<name>A0A9Q8YHQ4_ENSAD</name>
<dbReference type="GO" id="GO:0006352">
    <property type="term" value="P:DNA-templated transcription initiation"/>
    <property type="evidence" value="ECO:0007669"/>
    <property type="project" value="InterPro"/>
</dbReference>
<dbReference type="Proteomes" id="UP001055460">
    <property type="component" value="Plasmid pB"/>
</dbReference>
<dbReference type="Gene3D" id="1.10.1740.10">
    <property type="match status" value="1"/>
</dbReference>
<evidence type="ECO:0000256" key="3">
    <source>
        <dbReference type="ARBA" id="ARBA00023082"/>
    </source>
</evidence>
<gene>
    <name evidence="7" type="ORF">NE863_28570</name>
</gene>
<feature type="domain" description="RNA polymerase sigma-70 region 2" evidence="5">
    <location>
        <begin position="32"/>
        <end position="100"/>
    </location>
</feature>
<organism evidence="7 8">
    <name type="scientific">Ensifer adhaerens</name>
    <name type="common">Sinorhizobium morelense</name>
    <dbReference type="NCBI Taxonomy" id="106592"/>
    <lineage>
        <taxon>Bacteria</taxon>
        <taxon>Pseudomonadati</taxon>
        <taxon>Pseudomonadota</taxon>
        <taxon>Alphaproteobacteria</taxon>
        <taxon>Hyphomicrobiales</taxon>
        <taxon>Rhizobiaceae</taxon>
        <taxon>Sinorhizobium/Ensifer group</taxon>
        <taxon>Ensifer</taxon>
    </lineage>
</organism>
<dbReference type="CDD" id="cd06171">
    <property type="entry name" value="Sigma70_r4"/>
    <property type="match status" value="1"/>
</dbReference>
<keyword evidence="7" id="KW-0614">Plasmid</keyword>